<dbReference type="EMBL" id="CP011913">
    <property type="protein sequence ID" value="AKN78213.1"/>
    <property type="molecule type" value="Genomic_DNA"/>
</dbReference>
<accession>A0ABM5U3X4</accession>
<proteinExistence type="predicted"/>
<organism evidence="2 3">
    <name type="scientific">Corynebacterium ulcerans FRC58</name>
    <dbReference type="NCBI Taxonomy" id="1408268"/>
    <lineage>
        <taxon>Bacteria</taxon>
        <taxon>Bacillati</taxon>
        <taxon>Actinomycetota</taxon>
        <taxon>Actinomycetes</taxon>
        <taxon>Mycobacteriales</taxon>
        <taxon>Corynebacteriaceae</taxon>
        <taxon>Corynebacterium</taxon>
    </lineage>
</organism>
<sequence>MPEPQDGRDRPINEVEHCESELLGGRSFKMWHSLHIEADHRGSSKESPMHNQRRGTGS</sequence>
<gene>
    <name evidence="2" type="ORF">CulFRC58_2359</name>
</gene>
<feature type="compositionally biased region" description="Basic and acidic residues" evidence="1">
    <location>
        <begin position="38"/>
        <end position="48"/>
    </location>
</feature>
<reference evidence="2 3" key="1">
    <citation type="journal article" date="2014" name="Int. J. Syst. Evol. Microbiol.">
        <title>Draft Genome Sequence of Corynebacterium ulcerans FRC58, Isolated from the Bronchitic Aspiration of a Patient in France.</title>
        <authorList>
            <person name="Silva Ado S."/>
            <person name="Barauna R.A."/>
            <person name="de Sa P.C."/>
            <person name="das Gracas D.A."/>
            <person name="Carneiro A.R."/>
            <person name="Thouvenin M."/>
            <person name="Azevedo V."/>
            <person name="Badell E."/>
            <person name="Guiso N."/>
            <person name="da Silva A.L."/>
            <person name="Ramos R.T."/>
        </authorList>
    </citation>
    <scope>NUCLEOTIDE SEQUENCE [LARGE SCALE GENOMIC DNA]</scope>
    <source>
        <strain evidence="2 3">FRC58</strain>
    </source>
</reference>
<feature type="region of interest" description="Disordered" evidence="1">
    <location>
        <begin position="38"/>
        <end position="58"/>
    </location>
</feature>
<protein>
    <submittedName>
        <fullName evidence="2">Uncharacterized protein</fullName>
    </submittedName>
</protein>
<name>A0ABM5U3X4_CORUL</name>
<evidence type="ECO:0000313" key="3">
    <source>
        <dbReference type="Proteomes" id="UP000036185"/>
    </source>
</evidence>
<keyword evidence="3" id="KW-1185">Reference proteome</keyword>
<evidence type="ECO:0000256" key="1">
    <source>
        <dbReference type="SAM" id="MobiDB-lite"/>
    </source>
</evidence>
<evidence type="ECO:0000313" key="2">
    <source>
        <dbReference type="EMBL" id="AKN78213.1"/>
    </source>
</evidence>
<dbReference type="Proteomes" id="UP000036185">
    <property type="component" value="Chromosome"/>
</dbReference>